<dbReference type="CDD" id="cd00642">
    <property type="entry name" value="GTP_cyclohydro1"/>
    <property type="match status" value="1"/>
</dbReference>
<evidence type="ECO:0000313" key="13">
    <source>
        <dbReference type="EMBL" id="ELT94076.1"/>
    </source>
</evidence>
<dbReference type="GO" id="GO:0008270">
    <property type="term" value="F:zinc ion binding"/>
    <property type="evidence" value="ECO:0007669"/>
    <property type="project" value="TreeGrafter"/>
</dbReference>
<evidence type="ECO:0000256" key="8">
    <source>
        <dbReference type="ARBA" id="ARBA00023007"/>
    </source>
</evidence>
<dbReference type="PANTHER" id="PTHR11109">
    <property type="entry name" value="GTP CYCLOHYDROLASE I"/>
    <property type="match status" value="1"/>
</dbReference>
<organism evidence="13">
    <name type="scientific">Capitella teleta</name>
    <name type="common">Polychaete worm</name>
    <dbReference type="NCBI Taxonomy" id="283909"/>
    <lineage>
        <taxon>Eukaryota</taxon>
        <taxon>Metazoa</taxon>
        <taxon>Spiralia</taxon>
        <taxon>Lophotrochozoa</taxon>
        <taxon>Annelida</taxon>
        <taxon>Polychaeta</taxon>
        <taxon>Sedentaria</taxon>
        <taxon>Scolecida</taxon>
        <taxon>Capitellidae</taxon>
        <taxon>Capitella</taxon>
    </lineage>
</organism>
<evidence type="ECO:0000256" key="1">
    <source>
        <dbReference type="ARBA" id="ARBA00001052"/>
    </source>
</evidence>
<dbReference type="Gene3D" id="1.10.286.10">
    <property type="match status" value="1"/>
</dbReference>
<comment type="similarity">
    <text evidence="3">Belongs to the GTP cyclohydrolase I family.</text>
</comment>
<dbReference type="GO" id="GO:0003934">
    <property type="term" value="F:GTP cyclohydrolase I activity"/>
    <property type="evidence" value="ECO:0007669"/>
    <property type="project" value="UniProtKB-EC"/>
</dbReference>
<dbReference type="SUPFAM" id="SSF55620">
    <property type="entry name" value="Tetrahydrobiopterin biosynthesis enzymes-like"/>
    <property type="match status" value="1"/>
</dbReference>
<evidence type="ECO:0000313" key="15">
    <source>
        <dbReference type="Proteomes" id="UP000014760"/>
    </source>
</evidence>
<dbReference type="FunFam" id="3.30.1130.10:FF:000012">
    <property type="entry name" value="GTP cyclohydrolase 1"/>
    <property type="match status" value="1"/>
</dbReference>
<proteinExistence type="inferred from homology"/>
<feature type="domain" description="GTP cyclohydrolase I" evidence="12">
    <location>
        <begin position="97"/>
        <end position="272"/>
    </location>
</feature>
<dbReference type="NCBIfam" id="TIGR00063">
    <property type="entry name" value="folE"/>
    <property type="match status" value="1"/>
</dbReference>
<dbReference type="FunCoup" id="R7TRF4">
    <property type="interactions" value="280"/>
</dbReference>
<feature type="region of interest" description="Disordered" evidence="11">
    <location>
        <begin position="54"/>
        <end position="90"/>
    </location>
</feature>
<evidence type="ECO:0000256" key="3">
    <source>
        <dbReference type="ARBA" id="ARBA00008085"/>
    </source>
</evidence>
<reference evidence="14" key="3">
    <citation type="submission" date="2015-06" db="UniProtKB">
        <authorList>
            <consortium name="EnsemblMetazoa"/>
        </authorList>
    </citation>
    <scope>IDENTIFICATION</scope>
</reference>
<protein>
    <recommendedName>
        <fullName evidence="5">GTP cyclohydrolase 1</fullName>
        <ecNumber evidence="4">3.5.4.16</ecNumber>
    </recommendedName>
    <alternativeName>
        <fullName evidence="10">GTP cyclohydrolase I</fullName>
    </alternativeName>
</protein>
<dbReference type="PANTHER" id="PTHR11109:SF7">
    <property type="entry name" value="GTP CYCLOHYDROLASE 1"/>
    <property type="match status" value="1"/>
</dbReference>
<dbReference type="InterPro" id="IPR043134">
    <property type="entry name" value="GTP-CH-I_N"/>
</dbReference>
<sequence>MFRCECTGILSFLSKRRMSDLHSCSKHEKMDIELNEKLRELSLLKSPCKTRKSATYLGDDEDHSQREHVRSAMSPSPRQDERRRAEQKSGVLAELSNSYKTILKDIGENPERQGLLRTPDRAAKALLYFTKGYDEKIADVLNDAIFDEDHDEMVIVKDIEMFSMCEHHLVPFIGKVSIGYLPNKRVIGLSKLARIVEVYSRRLQVQERLTKQIAVALTEAVQPAGVAVVIEATHMCMVMRGVQKLQAKTITSAMLGVFRDDPKTREEFLTLTRTTA</sequence>
<reference evidence="15" key="1">
    <citation type="submission" date="2012-12" db="EMBL/GenBank/DDBJ databases">
        <authorList>
            <person name="Hellsten U."/>
            <person name="Grimwood J."/>
            <person name="Chapman J.A."/>
            <person name="Shapiro H."/>
            <person name="Aerts A."/>
            <person name="Otillar R.P."/>
            <person name="Terry A.Y."/>
            <person name="Boore J.L."/>
            <person name="Simakov O."/>
            <person name="Marletaz F."/>
            <person name="Cho S.-J."/>
            <person name="Edsinger-Gonzales E."/>
            <person name="Havlak P."/>
            <person name="Kuo D.-H."/>
            <person name="Larsson T."/>
            <person name="Lv J."/>
            <person name="Arendt D."/>
            <person name="Savage R."/>
            <person name="Osoegawa K."/>
            <person name="de Jong P."/>
            <person name="Lindberg D.R."/>
            <person name="Seaver E.C."/>
            <person name="Weisblat D.A."/>
            <person name="Putnam N.H."/>
            <person name="Grigoriev I.V."/>
            <person name="Rokhsar D.S."/>
        </authorList>
    </citation>
    <scope>NUCLEOTIDE SEQUENCE</scope>
    <source>
        <strain evidence="15">I ESC-2004</strain>
    </source>
</reference>
<dbReference type="EnsemblMetazoa" id="CapteT182286">
    <property type="protein sequence ID" value="CapteP182286"/>
    <property type="gene ID" value="CapteG182286"/>
</dbReference>
<dbReference type="UniPathway" id="UPA00848">
    <property type="reaction ID" value="UER00151"/>
</dbReference>
<dbReference type="EC" id="3.5.4.16" evidence="4"/>
<dbReference type="Proteomes" id="UP000014760">
    <property type="component" value="Unassembled WGS sequence"/>
</dbReference>
<accession>R7TRF4</accession>
<comment type="catalytic activity">
    <reaction evidence="1">
        <text>GTP + H2O = 7,8-dihydroneopterin 3'-triphosphate + formate + H(+)</text>
        <dbReference type="Rhea" id="RHEA:17473"/>
        <dbReference type="ChEBI" id="CHEBI:15377"/>
        <dbReference type="ChEBI" id="CHEBI:15378"/>
        <dbReference type="ChEBI" id="CHEBI:15740"/>
        <dbReference type="ChEBI" id="CHEBI:37565"/>
        <dbReference type="ChEBI" id="CHEBI:58462"/>
        <dbReference type="EC" id="3.5.4.16"/>
    </reaction>
</comment>
<evidence type="ECO:0000256" key="9">
    <source>
        <dbReference type="ARBA" id="ARBA00023134"/>
    </source>
</evidence>
<reference evidence="13 15" key="2">
    <citation type="journal article" date="2013" name="Nature">
        <title>Insights into bilaterian evolution from three spiralian genomes.</title>
        <authorList>
            <person name="Simakov O."/>
            <person name="Marletaz F."/>
            <person name="Cho S.J."/>
            <person name="Edsinger-Gonzales E."/>
            <person name="Havlak P."/>
            <person name="Hellsten U."/>
            <person name="Kuo D.H."/>
            <person name="Larsson T."/>
            <person name="Lv J."/>
            <person name="Arendt D."/>
            <person name="Savage R."/>
            <person name="Osoegawa K."/>
            <person name="de Jong P."/>
            <person name="Grimwood J."/>
            <person name="Chapman J.A."/>
            <person name="Shapiro H."/>
            <person name="Aerts A."/>
            <person name="Otillar R.P."/>
            <person name="Terry A.Y."/>
            <person name="Boore J.L."/>
            <person name="Grigoriev I.V."/>
            <person name="Lindberg D.R."/>
            <person name="Seaver E.C."/>
            <person name="Weisblat D.A."/>
            <person name="Putnam N.H."/>
            <person name="Rokhsar D.S."/>
        </authorList>
    </citation>
    <scope>NUCLEOTIDE SEQUENCE</scope>
    <source>
        <strain evidence="13 15">I ESC-2004</strain>
    </source>
</reference>
<evidence type="ECO:0000256" key="6">
    <source>
        <dbReference type="ARBA" id="ARBA00022741"/>
    </source>
</evidence>
<gene>
    <name evidence="13" type="ORF">CAPTEDRAFT_182286</name>
</gene>
<dbReference type="AlphaFoldDB" id="R7TRF4"/>
<dbReference type="InterPro" id="IPR001474">
    <property type="entry name" value="GTP_CycHdrlase_I"/>
</dbReference>
<keyword evidence="15" id="KW-1185">Reference proteome</keyword>
<evidence type="ECO:0000256" key="2">
    <source>
        <dbReference type="ARBA" id="ARBA00005080"/>
    </source>
</evidence>
<keyword evidence="7" id="KW-0378">Hydrolase</keyword>
<evidence type="ECO:0000256" key="10">
    <source>
        <dbReference type="ARBA" id="ARBA00030854"/>
    </source>
</evidence>
<dbReference type="OrthoDB" id="4966at2759"/>
<evidence type="ECO:0000256" key="4">
    <source>
        <dbReference type="ARBA" id="ARBA00012715"/>
    </source>
</evidence>
<dbReference type="OMA" id="CEHMCMS"/>
<dbReference type="InterPro" id="IPR020602">
    <property type="entry name" value="GTP_CycHdrlase_I_dom"/>
</dbReference>
<dbReference type="GO" id="GO:0005525">
    <property type="term" value="F:GTP binding"/>
    <property type="evidence" value="ECO:0007669"/>
    <property type="project" value="UniProtKB-KW"/>
</dbReference>
<evidence type="ECO:0000313" key="14">
    <source>
        <dbReference type="EnsemblMetazoa" id="CapteP182286"/>
    </source>
</evidence>
<dbReference type="NCBIfam" id="NF006826">
    <property type="entry name" value="PRK09347.1-3"/>
    <property type="match status" value="1"/>
</dbReference>
<dbReference type="Pfam" id="PF01227">
    <property type="entry name" value="GTP_cyclohydroI"/>
    <property type="match status" value="1"/>
</dbReference>
<dbReference type="GO" id="GO:0006729">
    <property type="term" value="P:tetrahydrobiopterin biosynthetic process"/>
    <property type="evidence" value="ECO:0007669"/>
    <property type="project" value="UniProtKB-KW"/>
</dbReference>
<keyword evidence="6" id="KW-0547">Nucleotide-binding</keyword>
<keyword evidence="9" id="KW-0342">GTP-binding</keyword>
<dbReference type="EMBL" id="AMQN01000297">
    <property type="status" value="NOT_ANNOTATED_CDS"/>
    <property type="molecule type" value="Genomic_DNA"/>
</dbReference>
<dbReference type="InterPro" id="IPR018234">
    <property type="entry name" value="GTP_CycHdrlase_I_CS"/>
</dbReference>
<dbReference type="STRING" id="283909.R7TRF4"/>
<dbReference type="Gene3D" id="3.30.1130.10">
    <property type="match status" value="1"/>
</dbReference>
<dbReference type="PROSITE" id="PS00860">
    <property type="entry name" value="GTP_CYCLOHYDROL_1_2"/>
    <property type="match status" value="1"/>
</dbReference>
<feature type="compositionally biased region" description="Basic and acidic residues" evidence="11">
    <location>
        <begin position="78"/>
        <end position="87"/>
    </location>
</feature>
<dbReference type="HAMAP" id="MF_00223">
    <property type="entry name" value="FolE"/>
    <property type="match status" value="1"/>
</dbReference>
<dbReference type="GO" id="GO:0046654">
    <property type="term" value="P:tetrahydrofolate biosynthetic process"/>
    <property type="evidence" value="ECO:0007669"/>
    <property type="project" value="InterPro"/>
</dbReference>
<dbReference type="NCBIfam" id="NF006825">
    <property type="entry name" value="PRK09347.1-2"/>
    <property type="match status" value="1"/>
</dbReference>
<dbReference type="FunFam" id="1.10.286.10:FF:000003">
    <property type="entry name" value="GTP cyclohydrolase 1"/>
    <property type="match status" value="1"/>
</dbReference>
<dbReference type="HOGENOM" id="CLU_049768_2_2_1"/>
<evidence type="ECO:0000256" key="11">
    <source>
        <dbReference type="SAM" id="MobiDB-lite"/>
    </source>
</evidence>
<keyword evidence="8" id="KW-0783">Tetrahydrobiopterin biosynthesis</keyword>
<evidence type="ECO:0000256" key="7">
    <source>
        <dbReference type="ARBA" id="ARBA00022801"/>
    </source>
</evidence>
<dbReference type="EMBL" id="KB309537">
    <property type="protein sequence ID" value="ELT94076.1"/>
    <property type="molecule type" value="Genomic_DNA"/>
</dbReference>
<name>R7TRF4_CAPTE</name>
<dbReference type="InterPro" id="IPR043133">
    <property type="entry name" value="GTP-CH-I_C/QueF"/>
</dbReference>
<evidence type="ECO:0000259" key="12">
    <source>
        <dbReference type="Pfam" id="PF01227"/>
    </source>
</evidence>
<evidence type="ECO:0000256" key="5">
    <source>
        <dbReference type="ARBA" id="ARBA00017272"/>
    </source>
</evidence>
<dbReference type="PROSITE" id="PS00859">
    <property type="entry name" value="GTP_CYCLOHYDROL_1_1"/>
    <property type="match status" value="1"/>
</dbReference>
<dbReference type="GO" id="GO:0005737">
    <property type="term" value="C:cytoplasm"/>
    <property type="evidence" value="ECO:0007669"/>
    <property type="project" value="TreeGrafter"/>
</dbReference>
<comment type="pathway">
    <text evidence="2">Cofactor biosynthesis; 7,8-dihydroneopterin triphosphate biosynthesis; 7,8-dihydroneopterin triphosphate from GTP: step 1/1.</text>
</comment>